<feature type="compositionally biased region" description="Acidic residues" evidence="1">
    <location>
        <begin position="553"/>
        <end position="573"/>
    </location>
</feature>
<keyword evidence="3" id="KW-1185">Reference proteome</keyword>
<dbReference type="EnsemblMetazoa" id="PPA26923.1">
    <property type="protein sequence ID" value="PPA26923.1"/>
    <property type="gene ID" value="WBGene00116477"/>
</dbReference>
<evidence type="ECO:0000256" key="1">
    <source>
        <dbReference type="SAM" id="MobiDB-lite"/>
    </source>
</evidence>
<name>A0A454XN63_PRIPA</name>
<accession>A0A454XN63</accession>
<evidence type="ECO:0000313" key="3">
    <source>
        <dbReference type="Proteomes" id="UP000005239"/>
    </source>
</evidence>
<feature type="compositionally biased region" description="Basic residues" evidence="1">
    <location>
        <begin position="415"/>
        <end position="424"/>
    </location>
</feature>
<protein>
    <submittedName>
        <fullName evidence="2">Uncharacterized protein</fullName>
    </submittedName>
</protein>
<gene>
    <name evidence="2" type="primary">WBGene00116477</name>
</gene>
<feature type="region of interest" description="Disordered" evidence="1">
    <location>
        <begin position="408"/>
        <end position="427"/>
    </location>
</feature>
<feature type="compositionally biased region" description="Basic and acidic residues" evidence="1">
    <location>
        <begin position="520"/>
        <end position="552"/>
    </location>
</feature>
<proteinExistence type="predicted"/>
<feature type="region of interest" description="Disordered" evidence="1">
    <location>
        <begin position="474"/>
        <end position="584"/>
    </location>
</feature>
<evidence type="ECO:0000313" key="2">
    <source>
        <dbReference type="EnsemblMetazoa" id="PPA26923.1"/>
    </source>
</evidence>
<dbReference type="AlphaFoldDB" id="A0A454XN63"/>
<reference evidence="3" key="1">
    <citation type="journal article" date="2008" name="Nat. Genet.">
        <title>The Pristionchus pacificus genome provides a unique perspective on nematode lifestyle and parasitism.</title>
        <authorList>
            <person name="Dieterich C."/>
            <person name="Clifton S.W."/>
            <person name="Schuster L.N."/>
            <person name="Chinwalla A."/>
            <person name="Delehaunty K."/>
            <person name="Dinkelacker I."/>
            <person name="Fulton L."/>
            <person name="Fulton R."/>
            <person name="Godfrey J."/>
            <person name="Minx P."/>
            <person name="Mitreva M."/>
            <person name="Roeseler W."/>
            <person name="Tian H."/>
            <person name="Witte H."/>
            <person name="Yang S.P."/>
            <person name="Wilson R.K."/>
            <person name="Sommer R.J."/>
        </authorList>
    </citation>
    <scope>NUCLEOTIDE SEQUENCE [LARGE SCALE GENOMIC DNA]</scope>
    <source>
        <strain evidence="3">PS312</strain>
    </source>
</reference>
<feature type="compositionally biased region" description="Polar residues" evidence="1">
    <location>
        <begin position="503"/>
        <end position="514"/>
    </location>
</feature>
<accession>A0A8R1YLY2</accession>
<reference evidence="2" key="2">
    <citation type="submission" date="2022-06" db="UniProtKB">
        <authorList>
            <consortium name="EnsemblMetazoa"/>
        </authorList>
    </citation>
    <scope>IDENTIFICATION</scope>
    <source>
        <strain evidence="2">PS312</strain>
    </source>
</reference>
<organism evidence="2 3">
    <name type="scientific">Pristionchus pacificus</name>
    <name type="common">Parasitic nematode worm</name>
    <dbReference type="NCBI Taxonomy" id="54126"/>
    <lineage>
        <taxon>Eukaryota</taxon>
        <taxon>Metazoa</taxon>
        <taxon>Ecdysozoa</taxon>
        <taxon>Nematoda</taxon>
        <taxon>Chromadorea</taxon>
        <taxon>Rhabditida</taxon>
        <taxon>Rhabditina</taxon>
        <taxon>Diplogasteromorpha</taxon>
        <taxon>Diplogasteroidea</taxon>
        <taxon>Neodiplogasteridae</taxon>
        <taxon>Pristionchus</taxon>
    </lineage>
</organism>
<feature type="compositionally biased region" description="Basic and acidic residues" evidence="1">
    <location>
        <begin position="474"/>
        <end position="494"/>
    </location>
</feature>
<dbReference type="Proteomes" id="UP000005239">
    <property type="component" value="Unassembled WGS sequence"/>
</dbReference>
<feature type="compositionally biased region" description="Basic and acidic residues" evidence="1">
    <location>
        <begin position="574"/>
        <end position="584"/>
    </location>
</feature>
<sequence>MTNHYGPAPYFPANVIPPAPPGYYPNTQSHQYIGATDNSQSVPGQVYVVSNCVSHQQTEFPVSALSNAHQWAQAAGSQQISQFPQQDGRYDQSLVDVTLQSMPMASIPVQNSIPPLMSIDLTSHFPHSLLNGPYAQNDSTLAISPSLQQLRIAQEMARRQQLQQLQQLAAAQRAMQIQQHPQVVLPSHSQPVLPVADHLPNFLDRALLSAPVTNTGTPLDPTYPPPSLTTLVLPPNTESIIDNGLRPLSLPESTRLPSVQPSITSALIDSSLQLASPADGPAKLPFTPEQMQQIHQLLASFVPPASSSLIHSPMTPSYRSKKRAKKNADCIRVLRKGPQKRGLTGVIVTKVFTGAMTDEAREWFERRGRLPFKDEIVADVKTEPEDDDYPNASSASAARIDHLSSLLFIGGKQRNPSKPKKKKTEKMEMVKSAKNLEKPNEDLLGREADESIEIREEETVAYSIKREVEKRKETAASVEIMEHTVEESDRREDREESMECSSPCATESTTSFHATASYRLKKEMDEEDLDKKEIESSSSLKDERKQEVHYVKDDEDDVLLIDDEEHNETEEAEEHLPYFRPDDRSIWDATVAELNEENDSEMS</sequence>